<dbReference type="EMBL" id="JASCTH010000005">
    <property type="protein sequence ID" value="MDI6098712.1"/>
    <property type="molecule type" value="Genomic_DNA"/>
</dbReference>
<organism evidence="2 3">
    <name type="scientific">Actinoplanes sandaracinus</name>
    <dbReference type="NCBI Taxonomy" id="3045177"/>
    <lineage>
        <taxon>Bacteria</taxon>
        <taxon>Bacillati</taxon>
        <taxon>Actinomycetota</taxon>
        <taxon>Actinomycetes</taxon>
        <taxon>Micromonosporales</taxon>
        <taxon>Micromonosporaceae</taxon>
        <taxon>Actinoplanes</taxon>
    </lineage>
</organism>
<evidence type="ECO:0000256" key="1">
    <source>
        <dbReference type="SAM" id="MobiDB-lite"/>
    </source>
</evidence>
<name>A0ABT6WG52_9ACTN</name>
<protein>
    <submittedName>
        <fullName evidence="2">Uncharacterized protein</fullName>
    </submittedName>
</protein>
<evidence type="ECO:0000313" key="2">
    <source>
        <dbReference type="EMBL" id="MDI6098712.1"/>
    </source>
</evidence>
<comment type="caution">
    <text evidence="2">The sequence shown here is derived from an EMBL/GenBank/DDBJ whole genome shotgun (WGS) entry which is preliminary data.</text>
</comment>
<keyword evidence="3" id="KW-1185">Reference proteome</keyword>
<reference evidence="2 3" key="1">
    <citation type="submission" date="2023-05" db="EMBL/GenBank/DDBJ databases">
        <title>Actinoplanes sp. NEAU-A12 genome sequencing.</title>
        <authorList>
            <person name="Wang Z.-S."/>
        </authorList>
    </citation>
    <scope>NUCLEOTIDE SEQUENCE [LARGE SCALE GENOMIC DNA]</scope>
    <source>
        <strain evidence="2 3">NEAU-A12</strain>
    </source>
</reference>
<feature type="region of interest" description="Disordered" evidence="1">
    <location>
        <begin position="458"/>
        <end position="500"/>
    </location>
</feature>
<dbReference type="RefSeq" id="WP_282758536.1">
    <property type="nucleotide sequence ID" value="NZ_JASCTH010000005.1"/>
</dbReference>
<sequence>MAGVVDQGGQGRNLLARVADGAVVPLPIRSGAVAFNPRRDAGDMTVMTVDGPTGDLVIYDYDLSNDRLTQRSRLASPTGLPMRVRELAISARGEAAVTAPIGVAGLDQLQRDGVHIAAYVDIDAGEIEPVLSVSFRTPGAQRRHTSPRWCDDRGLVDATPLRIADRLSEQATASRCSPDSPQISNDLADRWLEGMNGIQTAWRSGAIPDHRFAQEFVQYSLSCMALDRTRTEEVLAAVRQRAHRDLAAREVIQRIMTESRGWVGPSSVGIPTPESAPVPAPDQDTAAAVERAALDLVAARHHAEAADAIRSLLAIAQRARQLPPDVWRWLATLATAAMAHGEYLLVVRIALATCLWHTFFLPQDPMLGNLRLPSATRPELLPLLADGFEAATHLHQRQIVGEDGDASFDAEAVRHMCQELLAELPLDEFLTSTRRPTARTGELPVALDPRLTSYRKEEAVRPWSARASRSDTPPCGAAPPRTAATAGASPSSHRPARPSR</sequence>
<feature type="compositionally biased region" description="Low complexity" evidence="1">
    <location>
        <begin position="472"/>
        <end position="493"/>
    </location>
</feature>
<dbReference type="Proteomes" id="UP001241758">
    <property type="component" value="Unassembled WGS sequence"/>
</dbReference>
<accession>A0ABT6WG52</accession>
<evidence type="ECO:0000313" key="3">
    <source>
        <dbReference type="Proteomes" id="UP001241758"/>
    </source>
</evidence>
<proteinExistence type="predicted"/>
<gene>
    <name evidence="2" type="ORF">QLQ12_08875</name>
</gene>